<dbReference type="Proteomes" id="UP000712600">
    <property type="component" value="Unassembled WGS sequence"/>
</dbReference>
<feature type="transmembrane region" description="Helical" evidence="1">
    <location>
        <begin position="42"/>
        <end position="61"/>
    </location>
</feature>
<reference evidence="2" key="1">
    <citation type="submission" date="2019-12" db="EMBL/GenBank/DDBJ databases">
        <title>Genome sequencing and annotation of Brassica cretica.</title>
        <authorList>
            <person name="Studholme D.J."/>
            <person name="Sarris P."/>
        </authorList>
    </citation>
    <scope>NUCLEOTIDE SEQUENCE</scope>
    <source>
        <strain evidence="2">PFS-109/04</strain>
        <tissue evidence="2">Leaf</tissue>
    </source>
</reference>
<sequence length="184" mass="20902">MDKVGFNHLDNGQPNKLKCLGFEKLGKTRSYFFSLQSRSSSILLPRLRFFFLVFVLLRFFFDSPSTSEAIYAKNNPNPSDDQKQAFVVVGRAITGIEAELKVLYGSGLRSQEVREMLLQLLVDLSRSVEIEMCCCYAADEVTSFREICYLCTVVTGVVFLVLMSVEIEMCCCYVADEVTSFRKM</sequence>
<name>A0A8S9N603_BRACR</name>
<dbReference type="AlphaFoldDB" id="A0A8S9N603"/>
<protein>
    <submittedName>
        <fullName evidence="2">Uncharacterized protein</fullName>
    </submittedName>
</protein>
<evidence type="ECO:0000313" key="2">
    <source>
        <dbReference type="EMBL" id="KAF3489208.1"/>
    </source>
</evidence>
<evidence type="ECO:0000313" key="3">
    <source>
        <dbReference type="Proteomes" id="UP000712600"/>
    </source>
</evidence>
<keyword evidence="1" id="KW-1133">Transmembrane helix</keyword>
<organism evidence="2 3">
    <name type="scientific">Brassica cretica</name>
    <name type="common">Mustard</name>
    <dbReference type="NCBI Taxonomy" id="69181"/>
    <lineage>
        <taxon>Eukaryota</taxon>
        <taxon>Viridiplantae</taxon>
        <taxon>Streptophyta</taxon>
        <taxon>Embryophyta</taxon>
        <taxon>Tracheophyta</taxon>
        <taxon>Spermatophyta</taxon>
        <taxon>Magnoliopsida</taxon>
        <taxon>eudicotyledons</taxon>
        <taxon>Gunneridae</taxon>
        <taxon>Pentapetalae</taxon>
        <taxon>rosids</taxon>
        <taxon>malvids</taxon>
        <taxon>Brassicales</taxon>
        <taxon>Brassicaceae</taxon>
        <taxon>Brassiceae</taxon>
        <taxon>Brassica</taxon>
    </lineage>
</organism>
<keyword evidence="1" id="KW-0472">Membrane</keyword>
<evidence type="ECO:0000256" key="1">
    <source>
        <dbReference type="SAM" id="Phobius"/>
    </source>
</evidence>
<keyword evidence="1" id="KW-0812">Transmembrane</keyword>
<comment type="caution">
    <text evidence="2">The sequence shown here is derived from an EMBL/GenBank/DDBJ whole genome shotgun (WGS) entry which is preliminary data.</text>
</comment>
<gene>
    <name evidence="2" type="ORF">F2Q69_00055180</name>
</gene>
<accession>A0A8S9N603</accession>
<dbReference type="EMBL" id="QGKX02002183">
    <property type="protein sequence ID" value="KAF3489208.1"/>
    <property type="molecule type" value="Genomic_DNA"/>
</dbReference>
<proteinExistence type="predicted"/>